<organism evidence="1 2">
    <name type="scientific">Corynebacterium renale</name>
    <dbReference type="NCBI Taxonomy" id="1724"/>
    <lineage>
        <taxon>Bacteria</taxon>
        <taxon>Bacillati</taxon>
        <taxon>Actinomycetota</taxon>
        <taxon>Actinomycetes</taxon>
        <taxon>Mycobacteriales</taxon>
        <taxon>Corynebacteriaceae</taxon>
        <taxon>Corynebacterium</taxon>
    </lineage>
</organism>
<comment type="caution">
    <text evidence="1">The sequence shown here is derived from an EMBL/GenBank/DDBJ whole genome shotgun (WGS) entry which is preliminary data.</text>
</comment>
<evidence type="ECO:0000313" key="1">
    <source>
        <dbReference type="EMBL" id="PFG29085.1"/>
    </source>
</evidence>
<dbReference type="GO" id="GO:0003677">
    <property type="term" value="F:DNA binding"/>
    <property type="evidence" value="ECO:0007669"/>
    <property type="project" value="InterPro"/>
</dbReference>
<dbReference type="SUPFAM" id="SSF46894">
    <property type="entry name" value="C-terminal effector domain of the bipartite response regulators"/>
    <property type="match status" value="1"/>
</dbReference>
<dbReference type="EMBL" id="PDJF01000001">
    <property type="protein sequence ID" value="PFG29085.1"/>
    <property type="molecule type" value="Genomic_DNA"/>
</dbReference>
<keyword evidence="2" id="KW-1185">Reference proteome</keyword>
<dbReference type="AlphaFoldDB" id="A0A2A9DSF6"/>
<accession>A0A2A9DSF6</accession>
<dbReference type="Proteomes" id="UP000221653">
    <property type="component" value="Unassembled WGS sequence"/>
</dbReference>
<dbReference type="InterPro" id="IPR016032">
    <property type="entry name" value="Sig_transdc_resp-reg_C-effctor"/>
</dbReference>
<evidence type="ECO:0000313" key="2">
    <source>
        <dbReference type="Proteomes" id="UP000221653"/>
    </source>
</evidence>
<dbReference type="RefSeq" id="WP_048380343.1">
    <property type="nucleotide sequence ID" value="NZ_LDYE01000007.1"/>
</dbReference>
<dbReference type="GO" id="GO:0006355">
    <property type="term" value="P:regulation of DNA-templated transcription"/>
    <property type="evidence" value="ECO:0007669"/>
    <property type="project" value="InterPro"/>
</dbReference>
<proteinExistence type="predicted"/>
<dbReference type="Gene3D" id="1.10.10.10">
    <property type="entry name" value="Winged helix-like DNA-binding domain superfamily/Winged helix DNA-binding domain"/>
    <property type="match status" value="1"/>
</dbReference>
<name>A0A2A9DSF6_9CORY</name>
<gene>
    <name evidence="1" type="ORF">ATK06_2219</name>
</gene>
<protein>
    <submittedName>
        <fullName evidence="1">Uncharacterized protein</fullName>
    </submittedName>
</protein>
<dbReference type="OrthoDB" id="9814495at2"/>
<dbReference type="STRING" id="1724.GCA_001044175_01904"/>
<sequence>MWRKNIAGRRCLFVGVADASAKKALQKCFGWNEVGHIGNCEDLNIFLEVLSVNGEVVPEIIAVCVLKQTPSSNFPMLEEIEDSTIYTAELAQAVVRELAPCAGNAKANDEVPKVLYFVEDVLHRERLLVVAIQAKALAYFVCGSFAARREEDLVLNLIYSQRGVVLDHQLEISAVLVAQNLTPFQLRIMRCLRDDILTDKEIAQSLNTSESMVSKTIGQLFQIFNCNRRSSLAKQSAHL</sequence>
<dbReference type="InterPro" id="IPR036388">
    <property type="entry name" value="WH-like_DNA-bd_sf"/>
</dbReference>
<reference evidence="1 2" key="1">
    <citation type="submission" date="2017-10" db="EMBL/GenBank/DDBJ databases">
        <title>Sequencing the genomes of 1000 actinobacteria strains.</title>
        <authorList>
            <person name="Klenk H.-P."/>
        </authorList>
    </citation>
    <scope>NUCLEOTIDE SEQUENCE [LARGE SCALE GENOMIC DNA]</scope>
    <source>
        <strain evidence="1 2">DSM 20688</strain>
    </source>
</reference>